<evidence type="ECO:0000259" key="5">
    <source>
        <dbReference type="Pfam" id="PF05048"/>
    </source>
</evidence>
<dbReference type="SUPFAM" id="SSF160387">
    <property type="entry name" value="NosL/MerB-like"/>
    <property type="match status" value="1"/>
</dbReference>
<dbReference type="Proteomes" id="UP000276588">
    <property type="component" value="Unassembled WGS sequence"/>
</dbReference>
<dbReference type="RefSeq" id="WP_120103225.1">
    <property type="nucleotide sequence ID" value="NZ_QKNY01000018.1"/>
</dbReference>
<dbReference type="Gene3D" id="3.30.70.2050">
    <property type="match status" value="1"/>
</dbReference>
<dbReference type="PANTHER" id="PTHR22990:SF15">
    <property type="entry name" value="F-BOX ONLY PROTEIN 10"/>
    <property type="match status" value="1"/>
</dbReference>
<evidence type="ECO:0000256" key="1">
    <source>
        <dbReference type="ARBA" id="ARBA00004906"/>
    </source>
</evidence>
<dbReference type="SMART" id="SM00710">
    <property type="entry name" value="PbH1"/>
    <property type="match status" value="6"/>
</dbReference>
<keyword evidence="2" id="KW-0677">Repeat</keyword>
<gene>
    <name evidence="6" type="ORF">DM826_09850</name>
</gene>
<dbReference type="PANTHER" id="PTHR22990">
    <property type="entry name" value="F-BOX ONLY PROTEIN"/>
    <property type="match status" value="1"/>
</dbReference>
<comment type="pathway">
    <text evidence="1">Protein modification; protein ubiquitination.</text>
</comment>
<feature type="domain" description="Periplasmic copper-binding protein NosD beta helix" evidence="5">
    <location>
        <begin position="380"/>
        <end position="544"/>
    </location>
</feature>
<dbReference type="EMBL" id="QKNY01000018">
    <property type="protein sequence ID" value="RJX41954.1"/>
    <property type="molecule type" value="Genomic_DNA"/>
</dbReference>
<name>A0A3A6PJ15_9EURY</name>
<dbReference type="Pfam" id="PF05573">
    <property type="entry name" value="NosL"/>
    <property type="match status" value="1"/>
</dbReference>
<dbReference type="Pfam" id="PF05048">
    <property type="entry name" value="NosD"/>
    <property type="match status" value="1"/>
</dbReference>
<keyword evidence="7" id="KW-1185">Reference proteome</keyword>
<dbReference type="AlphaFoldDB" id="A0A3A6PJ15"/>
<dbReference type="InterPro" id="IPR011050">
    <property type="entry name" value="Pectin_lyase_fold/virulence"/>
</dbReference>
<organism evidence="6 7">
    <name type="scientific">Halonotius aquaticus</name>
    <dbReference type="NCBI Taxonomy" id="2216978"/>
    <lineage>
        <taxon>Archaea</taxon>
        <taxon>Methanobacteriati</taxon>
        <taxon>Methanobacteriota</taxon>
        <taxon>Stenosarchaea group</taxon>
        <taxon>Halobacteria</taxon>
        <taxon>Halobacteriales</taxon>
        <taxon>Haloferacaceae</taxon>
        <taxon>Halonotius</taxon>
    </lineage>
</organism>
<reference evidence="6 7" key="1">
    <citation type="submission" date="2018-06" db="EMBL/GenBank/DDBJ databases">
        <title>Halonotius sp. F13-13 a new haloarchaeeon isolated from a solar saltern from Isla Cristina, Huelva, Spain.</title>
        <authorList>
            <person name="Duran-Viseras A."/>
            <person name="Sanchez-Porro C."/>
            <person name="Ventosa A."/>
        </authorList>
    </citation>
    <scope>NUCLEOTIDE SEQUENCE [LARGE SCALE GENOMIC DNA]</scope>
    <source>
        <strain evidence="6 7">F13-13</strain>
    </source>
</reference>
<protein>
    <submittedName>
        <fullName evidence="6">Copper-binding protein</fullName>
    </submittedName>
</protein>
<sequence length="637" mass="67618">MDWRLPRRWQVGLTLFVLVVVIPVALFGVSVDSAAPEPVPFQDTRAIGVASAEEIVADDTAAIPRVQVFYSQYQYVIGYYGLPTALAAINEPATRQQYGHPLVTYVTDYSNTIPSVGDDGRIDTERLPAWTAASDAVFVVDSGATTPVGEAIVPFRDRDDATTFADDTGGRVVSWATLSEQSFETDDGAVVRDRVAEQRADADAWVADRTELLDRERSVTVGPDDDLQAAIDDAPNGTTVAVAPGQYPGPIEIDHPITLRGPGATIAGDGAGSVLHVTADRVAIHGLTITGVGNQTRNPDAVAGDAWDANIELGYGHGDAAIKATGANETLISDVTVPHTPANGVLLRRSPGGVVTNLSVAGPEDWHDGFMGVIAMYSPTVIQDSAVTDGRDGVYLHRSDGTIIRNNTFRENRYGVHLMYSSTVLVADNRMAGQEYGGITVMTDPTRNAIVGNLVRNTATGISTSGSNSYIAHNGVTDSRIGITTTAINSLYEHNVVRHNNQGMRTGSVVATSEVTANDFVDNDRHAGASAGPLRVWRGNYWEDALTTPSGRTADRAYMPTDPVDGQRHRSMARRTVAASPVYQGLRELTGASPGLRSGSILDPDPVETPQNPELVETTAALHTDGLAGVSETASPP</sequence>
<evidence type="ECO:0000256" key="2">
    <source>
        <dbReference type="ARBA" id="ARBA00022737"/>
    </source>
</evidence>
<feature type="region of interest" description="Disordered" evidence="4">
    <location>
        <begin position="589"/>
        <end position="612"/>
    </location>
</feature>
<evidence type="ECO:0000256" key="3">
    <source>
        <dbReference type="ARBA" id="ARBA00022786"/>
    </source>
</evidence>
<accession>A0A3A6PJ15</accession>
<evidence type="ECO:0000313" key="7">
    <source>
        <dbReference type="Proteomes" id="UP000276588"/>
    </source>
</evidence>
<comment type="caution">
    <text evidence="6">The sequence shown here is derived from an EMBL/GenBank/DDBJ whole genome shotgun (WGS) entry which is preliminary data.</text>
</comment>
<dbReference type="InterPro" id="IPR051550">
    <property type="entry name" value="SCF-Subunits/Alg-Epimerases"/>
</dbReference>
<proteinExistence type="predicted"/>
<evidence type="ECO:0000313" key="6">
    <source>
        <dbReference type="EMBL" id="RJX41954.1"/>
    </source>
</evidence>
<keyword evidence="3" id="KW-0833">Ubl conjugation pathway</keyword>
<dbReference type="InterPro" id="IPR022441">
    <property type="entry name" value="Para_beta_helix_rpt-2"/>
</dbReference>
<dbReference type="InterPro" id="IPR006626">
    <property type="entry name" value="PbH1"/>
</dbReference>
<dbReference type="OrthoDB" id="29186at2157"/>
<dbReference type="InterPro" id="IPR008719">
    <property type="entry name" value="N2O_reductase_NosL"/>
</dbReference>
<dbReference type="Gene3D" id="2.160.20.10">
    <property type="entry name" value="Single-stranded right-handed beta-helix, Pectin lyase-like"/>
    <property type="match status" value="1"/>
</dbReference>
<dbReference type="InterPro" id="IPR012334">
    <property type="entry name" value="Pectin_lyas_fold"/>
</dbReference>
<evidence type="ECO:0000256" key="4">
    <source>
        <dbReference type="SAM" id="MobiDB-lite"/>
    </source>
</evidence>
<dbReference type="NCBIfam" id="TIGR03804">
    <property type="entry name" value="para_beta_helix"/>
    <property type="match status" value="1"/>
</dbReference>
<dbReference type="InterPro" id="IPR007742">
    <property type="entry name" value="NosD_dom"/>
</dbReference>
<dbReference type="SUPFAM" id="SSF51126">
    <property type="entry name" value="Pectin lyase-like"/>
    <property type="match status" value="1"/>
</dbReference>